<dbReference type="RefSeq" id="WP_177978416.1">
    <property type="nucleotide sequence ID" value="NZ_JAJEPU010000001.1"/>
</dbReference>
<comment type="caution">
    <text evidence="1">The sequence shown here is derived from an EMBL/GenBank/DDBJ whole genome shotgun (WGS) entry which is preliminary data.</text>
</comment>
<sequence>MGRRKRVRKKKKDRWSNRLAIIGITVVVASLAFAVNVKSTSMKKKDLEYQVKEASLIKQKTQEEERAKELEAYRVYVQTKQYIEQVAKEKLGLVNPDEILLKPSEKKE</sequence>
<dbReference type="Proteomes" id="UP001198962">
    <property type="component" value="Unassembled WGS sequence"/>
</dbReference>
<dbReference type="EMBL" id="JAJEPU010000001">
    <property type="protein sequence ID" value="MCC2163383.1"/>
    <property type="molecule type" value="Genomic_DNA"/>
</dbReference>
<evidence type="ECO:0000313" key="1">
    <source>
        <dbReference type="EMBL" id="MCC2163383.1"/>
    </source>
</evidence>
<proteinExistence type="predicted"/>
<evidence type="ECO:0000313" key="2">
    <source>
        <dbReference type="Proteomes" id="UP001198962"/>
    </source>
</evidence>
<gene>
    <name evidence="1" type="ORF">LKD32_00535</name>
</gene>
<accession>A0AAE3DJR6</accession>
<name>A0AAE3DJR6_9FIRM</name>
<reference evidence="1" key="1">
    <citation type="submission" date="2021-10" db="EMBL/GenBank/DDBJ databases">
        <title>Anaerobic single-cell dispensing facilitates the cultivation of human gut bacteria.</title>
        <authorList>
            <person name="Afrizal A."/>
        </authorList>
    </citation>
    <scope>NUCLEOTIDE SEQUENCE</scope>
    <source>
        <strain evidence="1">CLA-AA-H274</strain>
    </source>
</reference>
<dbReference type="Pfam" id="PF04977">
    <property type="entry name" value="DivIC"/>
    <property type="match status" value="1"/>
</dbReference>
<keyword evidence="2" id="KW-1185">Reference proteome</keyword>
<organism evidence="1 2">
    <name type="scientific">Brotaphodocola catenula</name>
    <dbReference type="NCBI Taxonomy" id="2885361"/>
    <lineage>
        <taxon>Bacteria</taxon>
        <taxon>Bacillati</taxon>
        <taxon>Bacillota</taxon>
        <taxon>Clostridia</taxon>
        <taxon>Lachnospirales</taxon>
        <taxon>Lachnospiraceae</taxon>
        <taxon>Brotaphodocola</taxon>
    </lineage>
</organism>
<protein>
    <submittedName>
        <fullName evidence="1">Septum formation initiator family protein</fullName>
    </submittedName>
</protein>
<dbReference type="InterPro" id="IPR007060">
    <property type="entry name" value="FtsL/DivIC"/>
</dbReference>
<dbReference type="AlphaFoldDB" id="A0AAE3DJR6"/>